<organism evidence="2 3">
    <name type="scientific">Enterocloster hominis</name>
    <name type="common">ex Liu et al. 2021</name>
    <dbReference type="NCBI Taxonomy" id="2763663"/>
    <lineage>
        <taxon>Bacteria</taxon>
        <taxon>Bacillati</taxon>
        <taxon>Bacillota</taxon>
        <taxon>Clostridia</taxon>
        <taxon>Lachnospirales</taxon>
        <taxon>Lachnospiraceae</taxon>
        <taxon>Enterocloster</taxon>
    </lineage>
</organism>
<dbReference type="SUPFAM" id="SSF53187">
    <property type="entry name" value="Zn-dependent exopeptidases"/>
    <property type="match status" value="1"/>
</dbReference>
<dbReference type="RefSeq" id="WP_262426990.1">
    <property type="nucleotide sequence ID" value="NZ_JACRTJ010000008.1"/>
</dbReference>
<dbReference type="Pfam" id="PF01546">
    <property type="entry name" value="Peptidase_M20"/>
    <property type="match status" value="1"/>
</dbReference>
<sequence>MDREIFAREISSKRKRLETLAQQIWENPEEPFQETIAARLVAELLEQEGFQVERGAGGVPTALRAVWGHGSPVIGLLGEYDSLPQMSQKATDHKEPMVENGYGHGCGHNLLAAATVGAALGMKAEMEERKLSGTVVFYGCPAEEVLTGKPFMARGGCFRDLELALAWHPGRVNRASASRSCGCSGIRFHYKGVSAHAAFDPWNGRSALDAVSLLNTGIEYMREHVQPDVRIHYVITDGGAAPNVVPETASVWYFVRALKRETVDQVCERLVRAAKGAAMMTDTELQTEYQGGCYPMLGNHVLAETLDLAMRSVEQEPWTQEETEFAKKLNRLSERQWNQALRDNGLPGDTELYTGVAPVTAETTFDSTDVGDVAHLVPTGFFTTATSALGAPGHSWQVTACSGSSIGRKGMIYGAKVMAAAGIRLMEDRELREKAWEEFRRETEGASYHCPVPEELPIPNH</sequence>
<feature type="domain" description="Peptidase M20 dimerisation" evidence="1">
    <location>
        <begin position="184"/>
        <end position="275"/>
    </location>
</feature>
<evidence type="ECO:0000259" key="1">
    <source>
        <dbReference type="Pfam" id="PF07687"/>
    </source>
</evidence>
<dbReference type="PANTHER" id="PTHR30575:SF0">
    <property type="entry name" value="XAA-ARG DIPEPTIDASE"/>
    <property type="match status" value="1"/>
</dbReference>
<keyword evidence="3" id="KW-1185">Reference proteome</keyword>
<comment type="caution">
    <text evidence="2">The sequence shown here is derived from an EMBL/GenBank/DDBJ whole genome shotgun (WGS) entry which is preliminary data.</text>
</comment>
<dbReference type="InterPro" id="IPR036264">
    <property type="entry name" value="Bact_exopeptidase_dim_dom"/>
</dbReference>
<dbReference type="InterPro" id="IPR002933">
    <property type="entry name" value="Peptidase_M20"/>
</dbReference>
<evidence type="ECO:0000313" key="2">
    <source>
        <dbReference type="EMBL" id="MBC8598324.1"/>
    </source>
</evidence>
<dbReference type="NCBIfam" id="TIGR01891">
    <property type="entry name" value="amidohydrolases"/>
    <property type="match status" value="1"/>
</dbReference>
<evidence type="ECO:0000313" key="3">
    <source>
        <dbReference type="Proteomes" id="UP000647491"/>
    </source>
</evidence>
<dbReference type="InterPro" id="IPR017439">
    <property type="entry name" value="Amidohydrolase"/>
</dbReference>
<dbReference type="SUPFAM" id="SSF55031">
    <property type="entry name" value="Bacterial exopeptidase dimerisation domain"/>
    <property type="match status" value="1"/>
</dbReference>
<dbReference type="EMBL" id="JACRTJ010000008">
    <property type="protein sequence ID" value="MBC8598324.1"/>
    <property type="molecule type" value="Genomic_DNA"/>
</dbReference>
<dbReference type="PANTHER" id="PTHR30575">
    <property type="entry name" value="PEPTIDASE M20"/>
    <property type="match status" value="1"/>
</dbReference>
<dbReference type="InterPro" id="IPR011650">
    <property type="entry name" value="Peptidase_M20_dimer"/>
</dbReference>
<reference evidence="2 3" key="1">
    <citation type="submission" date="2020-08" db="EMBL/GenBank/DDBJ databases">
        <title>Genome public.</title>
        <authorList>
            <person name="Liu C."/>
            <person name="Sun Q."/>
        </authorList>
    </citation>
    <scope>NUCLEOTIDE SEQUENCE [LARGE SCALE GENOMIC DNA]</scope>
    <source>
        <strain evidence="2 3">BX10</strain>
    </source>
</reference>
<dbReference type="InterPro" id="IPR052030">
    <property type="entry name" value="Peptidase_M20/M20A_hydrolases"/>
</dbReference>
<protein>
    <submittedName>
        <fullName evidence="2">Amidohydrolase</fullName>
    </submittedName>
</protein>
<gene>
    <name evidence="2" type="ORF">H8708_03615</name>
</gene>
<dbReference type="PIRSF" id="PIRSF037227">
    <property type="entry name" value="Aminobenzoyl-glu_utiliz_pB"/>
    <property type="match status" value="1"/>
</dbReference>
<dbReference type="Gene3D" id="3.30.70.360">
    <property type="match status" value="1"/>
</dbReference>
<accession>A0ABR7NQD7</accession>
<dbReference type="InterPro" id="IPR017145">
    <property type="entry name" value="Aminobenzoyl-glu_utiliz_pB"/>
</dbReference>
<dbReference type="Proteomes" id="UP000647491">
    <property type="component" value="Unassembled WGS sequence"/>
</dbReference>
<proteinExistence type="predicted"/>
<name>A0ABR7NQD7_9FIRM</name>
<dbReference type="Gene3D" id="3.40.630.10">
    <property type="entry name" value="Zn peptidases"/>
    <property type="match status" value="2"/>
</dbReference>
<dbReference type="Pfam" id="PF07687">
    <property type="entry name" value="M20_dimer"/>
    <property type="match status" value="1"/>
</dbReference>